<name>A0A8E8LD58_PUNGR</name>
<organism evidence="2">
    <name type="scientific">Punica granatum</name>
    <name type="common">Pomegranate</name>
    <dbReference type="NCBI Taxonomy" id="22663"/>
    <lineage>
        <taxon>Eukaryota</taxon>
        <taxon>Viridiplantae</taxon>
        <taxon>Streptophyta</taxon>
        <taxon>Embryophyta</taxon>
        <taxon>Tracheophyta</taxon>
        <taxon>Spermatophyta</taxon>
        <taxon>Magnoliopsida</taxon>
        <taxon>eudicotyledons</taxon>
        <taxon>Gunneridae</taxon>
        <taxon>Pentapetalae</taxon>
        <taxon>rosids</taxon>
        <taxon>malvids</taxon>
        <taxon>Myrtales</taxon>
        <taxon>Lythraceae</taxon>
        <taxon>Punica</taxon>
    </lineage>
</organism>
<dbReference type="InterPro" id="IPR002213">
    <property type="entry name" value="UDP_glucos_trans"/>
</dbReference>
<evidence type="ECO:0000256" key="1">
    <source>
        <dbReference type="ARBA" id="ARBA00022679"/>
    </source>
</evidence>
<accession>A0A8E8LD58</accession>
<keyword evidence="1 2" id="KW-0808">Transferase</keyword>
<dbReference type="GO" id="GO:0008194">
    <property type="term" value="F:UDP-glycosyltransferase activity"/>
    <property type="evidence" value="ECO:0007669"/>
    <property type="project" value="InterPro"/>
</dbReference>
<gene>
    <name evidence="2" type="ORF">pg024199.1.1</name>
</gene>
<proteinExistence type="evidence at transcript level"/>
<evidence type="ECO:0000313" key="2">
    <source>
        <dbReference type="EMBL" id="QWC64743.1"/>
    </source>
</evidence>
<dbReference type="Pfam" id="PF00201">
    <property type="entry name" value="UDPGT"/>
    <property type="match status" value="1"/>
</dbReference>
<sequence length="383" mass="42503">MMSLLPEKHIAVLPFIGASHFQPLVNLVLKLAAAAPRVLFSLLIATGDKHLLSCSDLPVNVKLYEAISSPWLSPPPGESRKEKMQQFLEGAPRTYEMAIAVAEETAGVKVSCLLTDVFFTFASTLAEKKQVKWIALWVSSPQVLSAYAYSDVIIQKFRHDEEARSQPERTLEGIPGLSRMRIKDLPEALQHTYLDDMYTLFPVFRELGTVLPRADAILVISYDEVTPEPLVANLKSKFQELLVVHLPPGFEERTRSHGKIVLWAPQNRVLWHRSVGAHVTHGGYNSVFECVAGEVPMICRPLWGDNKINGVVLEEWGIAVTIDGGTITKDGMLQCLEMVMEGGEVGKTMRQKIRDLKVLVMDAAGPNGSASRYFNKLVDIISS</sequence>
<dbReference type="CDD" id="cd03784">
    <property type="entry name" value="GT1_Gtf-like"/>
    <property type="match status" value="1"/>
</dbReference>
<dbReference type="AlphaFoldDB" id="A0A8E8LD58"/>
<dbReference type="PANTHER" id="PTHR48045:SF34">
    <property type="entry name" value="ISOFLAVONE 7-O-GLUCOSYLTRANSFERASE 1-LIKE"/>
    <property type="match status" value="1"/>
</dbReference>
<protein>
    <submittedName>
        <fullName evidence="2">UDP-glycosyltransferase</fullName>
    </submittedName>
</protein>
<dbReference type="PANTHER" id="PTHR48045">
    <property type="entry name" value="UDP-GLYCOSYLTRANSFERASE 72B1"/>
    <property type="match status" value="1"/>
</dbReference>
<dbReference type="EMBL" id="MW574958">
    <property type="protein sequence ID" value="QWC64743.1"/>
    <property type="molecule type" value="mRNA"/>
</dbReference>
<reference evidence="2" key="1">
    <citation type="submission" date="2021-02" db="EMBL/GenBank/DDBJ databases">
        <authorList>
            <person name="Shen S.Y.S.Sr."/>
        </authorList>
    </citation>
    <scope>NUCLEOTIDE SEQUENCE</scope>
</reference>